<keyword evidence="14" id="KW-0675">Receptor</keyword>
<keyword evidence="8" id="KW-0106">Calcium</keyword>
<dbReference type="OrthoDB" id="10071127at2759"/>
<keyword evidence="4" id="KW-0109">Calcium transport</keyword>
<dbReference type="Pfam" id="PF00520">
    <property type="entry name" value="Ion_trans"/>
    <property type="match status" value="1"/>
</dbReference>
<evidence type="ECO:0000256" key="7">
    <source>
        <dbReference type="ARBA" id="ARBA00022737"/>
    </source>
</evidence>
<keyword evidence="3" id="KW-1003">Cell membrane</keyword>
<feature type="non-terminal residue" evidence="14">
    <location>
        <position position="826"/>
    </location>
</feature>
<dbReference type="PROSITE" id="PS50088">
    <property type="entry name" value="ANK_REPEAT"/>
    <property type="match status" value="4"/>
</dbReference>
<protein>
    <submittedName>
        <fullName evidence="14">Transient receptor potential cation channel subfamily A member 1-like</fullName>
    </submittedName>
</protein>
<evidence type="ECO:0000256" key="9">
    <source>
        <dbReference type="ARBA" id="ARBA00022989"/>
    </source>
</evidence>
<dbReference type="GO" id="GO:0098703">
    <property type="term" value="P:calcium ion import across plasma membrane"/>
    <property type="evidence" value="ECO:0007669"/>
    <property type="project" value="TreeGrafter"/>
</dbReference>
<proteinExistence type="predicted"/>
<evidence type="ECO:0000256" key="5">
    <source>
        <dbReference type="ARBA" id="ARBA00022673"/>
    </source>
</evidence>
<dbReference type="Pfam" id="PF12796">
    <property type="entry name" value="Ank_2"/>
    <property type="match status" value="2"/>
</dbReference>
<keyword evidence="6" id="KW-0812">Transmembrane</keyword>
<evidence type="ECO:0000256" key="1">
    <source>
        <dbReference type="ARBA" id="ARBA00004651"/>
    </source>
</evidence>
<dbReference type="SUPFAM" id="SSF48403">
    <property type="entry name" value="Ankyrin repeat"/>
    <property type="match status" value="1"/>
</dbReference>
<dbReference type="Gene3D" id="1.10.287.70">
    <property type="match status" value="1"/>
</dbReference>
<comment type="caution">
    <text evidence="14">The sequence shown here is derived from an EMBL/GenBank/DDBJ whole genome shotgun (WGS) entry which is preliminary data.</text>
</comment>
<evidence type="ECO:0000256" key="6">
    <source>
        <dbReference type="ARBA" id="ARBA00022692"/>
    </source>
</evidence>
<keyword evidence="11" id="KW-0472">Membrane</keyword>
<dbReference type="InterPro" id="IPR002110">
    <property type="entry name" value="Ankyrin_rpt"/>
</dbReference>
<evidence type="ECO:0000313" key="15">
    <source>
        <dbReference type="Proteomes" id="UP001152795"/>
    </source>
</evidence>
<keyword evidence="5" id="KW-0107">Calcium channel</keyword>
<keyword evidence="10" id="KW-0406">Ion transport</keyword>
<name>A0A6S7GUD3_PARCT</name>
<accession>A0A6S7GUD3</accession>
<evidence type="ECO:0000256" key="4">
    <source>
        <dbReference type="ARBA" id="ARBA00022568"/>
    </source>
</evidence>
<dbReference type="InterPro" id="IPR036770">
    <property type="entry name" value="Ankyrin_rpt-contain_sf"/>
</dbReference>
<evidence type="ECO:0000256" key="3">
    <source>
        <dbReference type="ARBA" id="ARBA00022475"/>
    </source>
</evidence>
<dbReference type="AlphaFoldDB" id="A0A6S7GUD3"/>
<evidence type="ECO:0000256" key="10">
    <source>
        <dbReference type="ARBA" id="ARBA00023065"/>
    </source>
</evidence>
<keyword evidence="2" id="KW-0813">Transport</keyword>
<dbReference type="PANTHER" id="PTHR10582:SF33">
    <property type="entry name" value="TRANSIENT RECEPTOR POTENTIAL CHANNEL PYREXIA"/>
    <property type="match status" value="1"/>
</dbReference>
<evidence type="ECO:0000256" key="8">
    <source>
        <dbReference type="ARBA" id="ARBA00022837"/>
    </source>
</evidence>
<evidence type="ECO:0000313" key="14">
    <source>
        <dbReference type="EMBL" id="CAB3997034.1"/>
    </source>
</evidence>
<reference evidence="14" key="1">
    <citation type="submission" date="2020-04" db="EMBL/GenBank/DDBJ databases">
        <authorList>
            <person name="Alioto T."/>
            <person name="Alioto T."/>
            <person name="Gomez Garrido J."/>
        </authorList>
    </citation>
    <scope>NUCLEOTIDE SEQUENCE</scope>
    <source>
        <strain evidence="14">A484AB</strain>
    </source>
</reference>
<dbReference type="InterPro" id="IPR024862">
    <property type="entry name" value="TRPV"/>
</dbReference>
<evidence type="ECO:0000256" key="2">
    <source>
        <dbReference type="ARBA" id="ARBA00022448"/>
    </source>
</evidence>
<gene>
    <name evidence="14" type="ORF">PACLA_8A086001</name>
</gene>
<dbReference type="PROSITE" id="PS50297">
    <property type="entry name" value="ANK_REP_REGION"/>
    <property type="match status" value="3"/>
</dbReference>
<dbReference type="GO" id="GO:0005886">
    <property type="term" value="C:plasma membrane"/>
    <property type="evidence" value="ECO:0007669"/>
    <property type="project" value="UniProtKB-SubCell"/>
</dbReference>
<dbReference type="EMBL" id="CACRXK020003005">
    <property type="protein sequence ID" value="CAB3997034.1"/>
    <property type="molecule type" value="Genomic_DNA"/>
</dbReference>
<keyword evidence="9" id="KW-1133">Transmembrane helix</keyword>
<comment type="subcellular location">
    <subcellularLocation>
        <location evidence="1">Cell membrane</location>
        <topology evidence="1">Multi-pass membrane protein</topology>
    </subcellularLocation>
</comment>
<dbReference type="SMART" id="SM00248">
    <property type="entry name" value="ANK"/>
    <property type="match status" value="5"/>
</dbReference>
<dbReference type="Proteomes" id="UP001152795">
    <property type="component" value="Unassembled WGS sequence"/>
</dbReference>
<evidence type="ECO:0000259" key="13">
    <source>
        <dbReference type="Pfam" id="PF00520"/>
    </source>
</evidence>
<feature type="domain" description="Ion transport" evidence="13">
    <location>
        <begin position="393"/>
        <end position="573"/>
    </location>
</feature>
<keyword evidence="7" id="KW-0677">Repeat</keyword>
<organism evidence="14 15">
    <name type="scientific">Paramuricea clavata</name>
    <name type="common">Red gorgonian</name>
    <name type="synonym">Violescent sea-whip</name>
    <dbReference type="NCBI Taxonomy" id="317549"/>
    <lineage>
        <taxon>Eukaryota</taxon>
        <taxon>Metazoa</taxon>
        <taxon>Cnidaria</taxon>
        <taxon>Anthozoa</taxon>
        <taxon>Octocorallia</taxon>
        <taxon>Malacalcyonacea</taxon>
        <taxon>Plexauridae</taxon>
        <taxon>Paramuricea</taxon>
    </lineage>
</organism>
<sequence>APGAVKQKRSPTTDRKLSDRASEYALIQYLSTLVKKRNIIESFDFDFVEYLLENGANINHCDVIGQSPFHIVAKYWNIDVARFLLDNGAEINAQDCFGRSPLHEACALNYVDMVEFLLQNGANIDIQTFDQKQRPIHFGAKNDSCQCLTKLLAYGADINSLDSKNRTPLQLAAEMNRANIALLLINEGASAAICDNEGNSALTLLTEKMPDVAVQAMDQLYSTDNVNRKEFFSLNNLEGTKINEGRTTAARTPLEIAVQKRCFSIVMHPVVQRLIELKWEHYGKSGAIWDLMLNLGYAILWTILSLALCHEARHMYLPLGSKGWLLGIVIVIVIMTGNEIRKQIKDTLHVRQQEKDWINWRAYSLEEDLGYCHPGSTGEWKYLAKEVKSVRNHSTYFNNGDGWIYFDWLALLLVITTIITHIAFLKTDSNIAYKIHRCILIMLLLVLWIRIAKYARPFQSTGPIVVIFSHILKDIIKCSFLFAILFIPYACAFWLTFGPFSPEPVTGYNNFGDLFYTMLCMVVGVDFPFEDLLSVDPFMARLLCSSFIISTAVVVVNLLIALLSDTFTRLYSNAVANAVMQRAQSILQIEKTMCKKRKQDYYKFMRDNCSPQVVSMGFKSQPKTEKGNTTDTILNEIKTLKTTVECLQGKCYSRQESTSASIGELLRHNHENTVKINKILNILVAKKQTDPGISDYLLKRQDISEHVEQRHEDPGPRLRKVLQSSGSISTVQNIDRRTRYSSLGEVNEGFEDSEFPDTLTARRNDMIVDIIRHRKSTLRRSSTVSIPAFNFLATGAAGGRSRSFARRFIHFNRTDSHRASCGSISL</sequence>
<keyword evidence="15" id="KW-1185">Reference proteome</keyword>
<keyword evidence="12" id="KW-0407">Ion channel</keyword>
<dbReference type="Gene3D" id="1.25.40.20">
    <property type="entry name" value="Ankyrin repeat-containing domain"/>
    <property type="match status" value="2"/>
</dbReference>
<evidence type="ECO:0000256" key="12">
    <source>
        <dbReference type="ARBA" id="ARBA00023303"/>
    </source>
</evidence>
<dbReference type="GO" id="GO:0005262">
    <property type="term" value="F:calcium channel activity"/>
    <property type="evidence" value="ECO:0007669"/>
    <property type="project" value="UniProtKB-KW"/>
</dbReference>
<evidence type="ECO:0000256" key="11">
    <source>
        <dbReference type="ARBA" id="ARBA00023136"/>
    </source>
</evidence>
<dbReference type="PANTHER" id="PTHR10582">
    <property type="entry name" value="TRANSIENT RECEPTOR POTENTIAL ION CHANNEL PROTEIN"/>
    <property type="match status" value="1"/>
</dbReference>
<dbReference type="InterPro" id="IPR005821">
    <property type="entry name" value="Ion_trans_dom"/>
</dbReference>